<evidence type="ECO:0000313" key="7">
    <source>
        <dbReference type="EMBL" id="CAD6251783.1"/>
    </source>
</evidence>
<dbReference type="Proteomes" id="UP000604825">
    <property type="component" value="Unassembled WGS sequence"/>
</dbReference>
<organism evidence="7 8">
    <name type="scientific">Miscanthus lutarioriparius</name>
    <dbReference type="NCBI Taxonomy" id="422564"/>
    <lineage>
        <taxon>Eukaryota</taxon>
        <taxon>Viridiplantae</taxon>
        <taxon>Streptophyta</taxon>
        <taxon>Embryophyta</taxon>
        <taxon>Tracheophyta</taxon>
        <taxon>Spermatophyta</taxon>
        <taxon>Magnoliopsida</taxon>
        <taxon>Liliopsida</taxon>
        <taxon>Poales</taxon>
        <taxon>Poaceae</taxon>
        <taxon>PACMAD clade</taxon>
        <taxon>Panicoideae</taxon>
        <taxon>Andropogonodae</taxon>
        <taxon>Andropogoneae</taxon>
        <taxon>Saccharinae</taxon>
        <taxon>Miscanthus</taxon>
    </lineage>
</organism>
<dbReference type="GO" id="GO:0000978">
    <property type="term" value="F:RNA polymerase II cis-regulatory region sequence-specific DNA binding"/>
    <property type="evidence" value="ECO:0007669"/>
    <property type="project" value="TreeGrafter"/>
</dbReference>
<dbReference type="GO" id="GO:0000981">
    <property type="term" value="F:DNA-binding transcription factor activity, RNA polymerase II-specific"/>
    <property type="evidence" value="ECO:0007669"/>
    <property type="project" value="TreeGrafter"/>
</dbReference>
<accession>A0A811Q715</accession>
<evidence type="ECO:0000256" key="4">
    <source>
        <dbReference type="ARBA" id="ARBA00023163"/>
    </source>
</evidence>
<comment type="caution">
    <text evidence="7">The sequence shown here is derived from an EMBL/GenBank/DDBJ whole genome shotgun (WGS) entry which is preliminary data.</text>
</comment>
<dbReference type="GO" id="GO:0046983">
    <property type="term" value="F:protein dimerization activity"/>
    <property type="evidence" value="ECO:0007669"/>
    <property type="project" value="InterPro"/>
</dbReference>
<gene>
    <name evidence="7" type="ORF">NCGR_LOCUS35518</name>
</gene>
<feature type="domain" description="MADS-box" evidence="6">
    <location>
        <begin position="29"/>
        <end position="89"/>
    </location>
</feature>
<protein>
    <recommendedName>
        <fullName evidence="6">MADS-box domain-containing protein</fullName>
    </recommendedName>
</protein>
<evidence type="ECO:0000256" key="1">
    <source>
        <dbReference type="ARBA" id="ARBA00004123"/>
    </source>
</evidence>
<evidence type="ECO:0000259" key="6">
    <source>
        <dbReference type="PROSITE" id="PS50066"/>
    </source>
</evidence>
<keyword evidence="3" id="KW-0238">DNA-binding</keyword>
<keyword evidence="8" id="KW-1185">Reference proteome</keyword>
<comment type="subcellular location">
    <subcellularLocation>
        <location evidence="1">Nucleus</location>
    </subcellularLocation>
</comment>
<keyword evidence="2" id="KW-0805">Transcription regulation</keyword>
<proteinExistence type="predicted"/>
<reference evidence="7" key="1">
    <citation type="submission" date="2020-10" db="EMBL/GenBank/DDBJ databases">
        <authorList>
            <person name="Han B."/>
            <person name="Lu T."/>
            <person name="Zhao Q."/>
            <person name="Huang X."/>
            <person name="Zhao Y."/>
        </authorList>
    </citation>
    <scope>NUCLEOTIDE SEQUENCE</scope>
</reference>
<dbReference type="Gene3D" id="3.40.1810.10">
    <property type="entry name" value="Transcription factor, MADS-box"/>
    <property type="match status" value="1"/>
</dbReference>
<dbReference type="AlphaFoldDB" id="A0A811Q715"/>
<dbReference type="PANTHER" id="PTHR11945:SF570">
    <property type="entry name" value="MADS-BOX TRANSCRIPTION FACTOR FAMILY PROTEIN-RELATED"/>
    <property type="match status" value="1"/>
</dbReference>
<evidence type="ECO:0000313" key="8">
    <source>
        <dbReference type="Proteomes" id="UP000604825"/>
    </source>
</evidence>
<dbReference type="InterPro" id="IPR036879">
    <property type="entry name" value="TF_MADSbox_sf"/>
</dbReference>
<dbReference type="SMART" id="SM00432">
    <property type="entry name" value="MADS"/>
    <property type="match status" value="1"/>
</dbReference>
<evidence type="ECO:0000256" key="3">
    <source>
        <dbReference type="ARBA" id="ARBA00023125"/>
    </source>
</evidence>
<dbReference type="PANTHER" id="PTHR11945">
    <property type="entry name" value="MADS BOX PROTEIN"/>
    <property type="match status" value="1"/>
</dbReference>
<dbReference type="EMBL" id="CAJGYO010000008">
    <property type="protein sequence ID" value="CAD6251783.1"/>
    <property type="molecule type" value="Genomic_DNA"/>
</dbReference>
<dbReference type="InterPro" id="IPR002100">
    <property type="entry name" value="TF_MADSbox"/>
</dbReference>
<evidence type="ECO:0000256" key="5">
    <source>
        <dbReference type="ARBA" id="ARBA00023242"/>
    </source>
</evidence>
<evidence type="ECO:0000256" key="2">
    <source>
        <dbReference type="ARBA" id="ARBA00023015"/>
    </source>
</evidence>
<dbReference type="PRINTS" id="PR00404">
    <property type="entry name" value="MADSDOMAIN"/>
</dbReference>
<dbReference type="PROSITE" id="PS50066">
    <property type="entry name" value="MADS_BOX_2"/>
    <property type="match status" value="1"/>
</dbReference>
<keyword evidence="4" id="KW-0804">Transcription</keyword>
<dbReference type="Pfam" id="PF00319">
    <property type="entry name" value="SRF-TF"/>
    <property type="match status" value="1"/>
</dbReference>
<keyword evidence="5" id="KW-0539">Nucleus</keyword>
<dbReference type="GO" id="GO:0005634">
    <property type="term" value="C:nucleus"/>
    <property type="evidence" value="ECO:0007669"/>
    <property type="project" value="UniProtKB-SubCell"/>
</dbReference>
<dbReference type="FunFam" id="3.40.1810.10:FF:000006">
    <property type="entry name" value="Agamous-like MADS-box protein AGL62"/>
    <property type="match status" value="1"/>
</dbReference>
<sequence length="318" mass="33409">MQVVAASAASMASEAEMAGGGERKRKKTLGRRKIEIKPIKCMEARHVCFSKRREGLNKKASELCALTGAKVAVIVYSPAGKPYSFGHPSVSAVVDRYLDLDPVSSAAANDAFEAPPPPMMYEFDGQRDRLCEAIAAEARRKDALDAAARAAGVWTDDVVRQAEMPDLVAMLAALERVKDDADHAMRQHQCAAAAAAGACDACYYDLGDGTFAADDYGGASSSSHHQQAAVDAQTMAFLMGGNVVSHAAAHAPMLLPPPDLPQPPAPVSLAFNYGSDHNHITGYEGYAYDLGDGGGHGGAAYETGGCYFGPTATCNFFG</sequence>
<name>A0A811Q715_9POAL</name>
<dbReference type="OrthoDB" id="1898716at2759"/>
<dbReference type="SUPFAM" id="SSF55455">
    <property type="entry name" value="SRF-like"/>
    <property type="match status" value="1"/>
</dbReference>